<evidence type="ECO:0000313" key="8">
    <source>
        <dbReference type="EMBL" id="MFB9909449.1"/>
    </source>
</evidence>
<accession>A0ABV6AC06</accession>
<feature type="region of interest" description="Disordered" evidence="5">
    <location>
        <begin position="1"/>
        <end position="20"/>
    </location>
</feature>
<dbReference type="InterPro" id="IPR007627">
    <property type="entry name" value="RNA_pol_sigma70_r2"/>
</dbReference>
<dbReference type="Gene3D" id="1.10.10.10">
    <property type="entry name" value="Winged helix-like DNA-binding domain superfamily/Winged helix DNA-binding domain"/>
    <property type="match status" value="1"/>
</dbReference>
<dbReference type="InterPro" id="IPR013325">
    <property type="entry name" value="RNA_pol_sigma_r2"/>
</dbReference>
<evidence type="ECO:0000313" key="9">
    <source>
        <dbReference type="Proteomes" id="UP001589693"/>
    </source>
</evidence>
<protein>
    <submittedName>
        <fullName evidence="8">RNA polymerase sigma factor</fullName>
    </submittedName>
</protein>
<evidence type="ECO:0000259" key="6">
    <source>
        <dbReference type="Pfam" id="PF04542"/>
    </source>
</evidence>
<organism evidence="8 9">
    <name type="scientific">Allokutzneria oryzae</name>
    <dbReference type="NCBI Taxonomy" id="1378989"/>
    <lineage>
        <taxon>Bacteria</taxon>
        <taxon>Bacillati</taxon>
        <taxon>Actinomycetota</taxon>
        <taxon>Actinomycetes</taxon>
        <taxon>Pseudonocardiales</taxon>
        <taxon>Pseudonocardiaceae</taxon>
        <taxon>Allokutzneria</taxon>
    </lineage>
</organism>
<dbReference type="EMBL" id="JBHLZU010000034">
    <property type="protein sequence ID" value="MFB9909449.1"/>
    <property type="molecule type" value="Genomic_DNA"/>
</dbReference>
<name>A0ABV6AC06_9PSEU</name>
<evidence type="ECO:0000256" key="1">
    <source>
        <dbReference type="ARBA" id="ARBA00010641"/>
    </source>
</evidence>
<comment type="caution">
    <text evidence="8">The sequence shown here is derived from an EMBL/GenBank/DDBJ whole genome shotgun (WGS) entry which is preliminary data.</text>
</comment>
<dbReference type="InterPro" id="IPR039425">
    <property type="entry name" value="RNA_pol_sigma-70-like"/>
</dbReference>
<evidence type="ECO:0000259" key="7">
    <source>
        <dbReference type="Pfam" id="PF08281"/>
    </source>
</evidence>
<dbReference type="InterPro" id="IPR013324">
    <property type="entry name" value="RNA_pol_sigma_r3/r4-like"/>
</dbReference>
<keyword evidence="3" id="KW-0731">Sigma factor</keyword>
<dbReference type="Pfam" id="PF04542">
    <property type="entry name" value="Sigma70_r2"/>
    <property type="match status" value="1"/>
</dbReference>
<proteinExistence type="inferred from homology"/>
<evidence type="ECO:0000256" key="3">
    <source>
        <dbReference type="ARBA" id="ARBA00023082"/>
    </source>
</evidence>
<dbReference type="NCBIfam" id="TIGR02937">
    <property type="entry name" value="sigma70-ECF"/>
    <property type="match status" value="1"/>
</dbReference>
<evidence type="ECO:0000256" key="4">
    <source>
        <dbReference type="ARBA" id="ARBA00023163"/>
    </source>
</evidence>
<dbReference type="InterPro" id="IPR014284">
    <property type="entry name" value="RNA_pol_sigma-70_dom"/>
</dbReference>
<dbReference type="RefSeq" id="WP_377862363.1">
    <property type="nucleotide sequence ID" value="NZ_JBHLZU010000034.1"/>
</dbReference>
<evidence type="ECO:0000256" key="2">
    <source>
        <dbReference type="ARBA" id="ARBA00023015"/>
    </source>
</evidence>
<sequence>MAELSYAEQPPDPPDTPETSDARLWELIAADDHAAFTVLFERHAQAVWNYAYRLTASWAAAEDLLATTFMTAWRRRHEVRLVRDSALPWLYTVTGNLSRGEHRRRGRFLRLLPRLSVAEDVRDHAEELAERAGTAERLRRVLAEIERLPRSEREAVRLCLLGRTSTADAAALLGISEVSVRSRLSRARARLRTLPEDDHVE</sequence>
<reference evidence="8 9" key="1">
    <citation type="submission" date="2024-09" db="EMBL/GenBank/DDBJ databases">
        <authorList>
            <person name="Sun Q."/>
            <person name="Mori K."/>
        </authorList>
    </citation>
    <scope>NUCLEOTIDE SEQUENCE [LARGE SCALE GENOMIC DNA]</scope>
    <source>
        <strain evidence="8 9">TBRC 7907</strain>
    </source>
</reference>
<dbReference type="PANTHER" id="PTHR43133:SF25">
    <property type="entry name" value="RNA POLYMERASE SIGMA FACTOR RFAY-RELATED"/>
    <property type="match status" value="1"/>
</dbReference>
<keyword evidence="9" id="KW-1185">Reference proteome</keyword>
<evidence type="ECO:0000256" key="5">
    <source>
        <dbReference type="SAM" id="MobiDB-lite"/>
    </source>
</evidence>
<dbReference type="InterPro" id="IPR036388">
    <property type="entry name" value="WH-like_DNA-bd_sf"/>
</dbReference>
<feature type="domain" description="RNA polymerase sigma factor 70 region 4 type 2" evidence="7">
    <location>
        <begin position="139"/>
        <end position="191"/>
    </location>
</feature>
<keyword evidence="2" id="KW-0805">Transcription regulation</keyword>
<dbReference type="SUPFAM" id="SSF88946">
    <property type="entry name" value="Sigma2 domain of RNA polymerase sigma factors"/>
    <property type="match status" value="1"/>
</dbReference>
<dbReference type="Pfam" id="PF08281">
    <property type="entry name" value="Sigma70_r4_2"/>
    <property type="match status" value="1"/>
</dbReference>
<dbReference type="PANTHER" id="PTHR43133">
    <property type="entry name" value="RNA POLYMERASE ECF-TYPE SIGMA FACTO"/>
    <property type="match status" value="1"/>
</dbReference>
<dbReference type="SUPFAM" id="SSF88659">
    <property type="entry name" value="Sigma3 and sigma4 domains of RNA polymerase sigma factors"/>
    <property type="match status" value="1"/>
</dbReference>
<dbReference type="InterPro" id="IPR013249">
    <property type="entry name" value="RNA_pol_sigma70_r4_t2"/>
</dbReference>
<comment type="similarity">
    <text evidence="1">Belongs to the sigma-70 factor family. ECF subfamily.</text>
</comment>
<feature type="domain" description="RNA polymerase sigma-70 region 2" evidence="6">
    <location>
        <begin position="39"/>
        <end position="107"/>
    </location>
</feature>
<dbReference type="Gene3D" id="1.10.1740.10">
    <property type="match status" value="1"/>
</dbReference>
<dbReference type="Proteomes" id="UP001589693">
    <property type="component" value="Unassembled WGS sequence"/>
</dbReference>
<keyword evidence="4" id="KW-0804">Transcription</keyword>
<gene>
    <name evidence="8" type="ORF">ACFFQA_36405</name>
</gene>